<dbReference type="InterPro" id="IPR017039">
    <property type="entry name" value="Virul_fac_BrkB"/>
</dbReference>
<keyword evidence="3 7" id="KW-0812">Transmembrane</keyword>
<evidence type="ECO:0000313" key="9">
    <source>
        <dbReference type="Proteomes" id="UP001165343"/>
    </source>
</evidence>
<feature type="transmembrane region" description="Helical" evidence="7">
    <location>
        <begin position="230"/>
        <end position="253"/>
    </location>
</feature>
<feature type="compositionally biased region" description="Basic and acidic residues" evidence="6">
    <location>
        <begin position="319"/>
        <end position="330"/>
    </location>
</feature>
<keyword evidence="2" id="KW-1003">Cell membrane</keyword>
<evidence type="ECO:0000256" key="7">
    <source>
        <dbReference type="SAM" id="Phobius"/>
    </source>
</evidence>
<comment type="caution">
    <text evidence="8">The sequence shown here is derived from an EMBL/GenBank/DDBJ whole genome shotgun (WGS) entry which is preliminary data.</text>
</comment>
<comment type="subcellular location">
    <subcellularLocation>
        <location evidence="1">Cell membrane</location>
        <topology evidence="1">Multi-pass membrane protein</topology>
    </subcellularLocation>
</comment>
<feature type="transmembrane region" description="Helical" evidence="7">
    <location>
        <begin position="116"/>
        <end position="141"/>
    </location>
</feature>
<dbReference type="PANTHER" id="PTHR30213:SF0">
    <property type="entry name" value="UPF0761 MEMBRANE PROTEIN YIHY"/>
    <property type="match status" value="1"/>
</dbReference>
<evidence type="ECO:0000256" key="1">
    <source>
        <dbReference type="ARBA" id="ARBA00004651"/>
    </source>
</evidence>
<keyword evidence="5 7" id="KW-0472">Membrane</keyword>
<proteinExistence type="predicted"/>
<dbReference type="PANTHER" id="PTHR30213">
    <property type="entry name" value="INNER MEMBRANE PROTEIN YHJD"/>
    <property type="match status" value="1"/>
</dbReference>
<dbReference type="Pfam" id="PF03631">
    <property type="entry name" value="Virul_fac_BrkB"/>
    <property type="match status" value="1"/>
</dbReference>
<evidence type="ECO:0000313" key="8">
    <source>
        <dbReference type="EMBL" id="MCL6678523.1"/>
    </source>
</evidence>
<dbReference type="Proteomes" id="UP001165343">
    <property type="component" value="Unassembled WGS sequence"/>
</dbReference>
<evidence type="ECO:0000256" key="5">
    <source>
        <dbReference type="ARBA" id="ARBA00023136"/>
    </source>
</evidence>
<dbReference type="EMBL" id="JAMGBC010000001">
    <property type="protein sequence ID" value="MCL6678523.1"/>
    <property type="molecule type" value="Genomic_DNA"/>
</dbReference>
<name>A0ABT0RE40_9SPHN</name>
<keyword evidence="4 7" id="KW-1133">Transmembrane helix</keyword>
<dbReference type="NCBIfam" id="TIGR00765">
    <property type="entry name" value="yihY_not_rbn"/>
    <property type="match status" value="1"/>
</dbReference>
<accession>A0ABT0RE40</accession>
<protein>
    <submittedName>
        <fullName evidence="8">YihY/virulence factor BrkB family protein</fullName>
    </submittedName>
</protein>
<evidence type="ECO:0000256" key="6">
    <source>
        <dbReference type="SAM" id="MobiDB-lite"/>
    </source>
</evidence>
<reference evidence="8" key="1">
    <citation type="submission" date="2022-05" db="EMBL/GenBank/DDBJ databases">
        <authorList>
            <person name="Jo J.-H."/>
            <person name="Im W.-T."/>
        </authorList>
    </citation>
    <scope>NUCLEOTIDE SEQUENCE</scope>
    <source>
        <strain evidence="8">RG327</strain>
    </source>
</reference>
<evidence type="ECO:0000256" key="4">
    <source>
        <dbReference type="ARBA" id="ARBA00022989"/>
    </source>
</evidence>
<feature type="transmembrane region" description="Helical" evidence="7">
    <location>
        <begin position="265"/>
        <end position="286"/>
    </location>
</feature>
<evidence type="ECO:0000256" key="3">
    <source>
        <dbReference type="ARBA" id="ARBA00022692"/>
    </source>
</evidence>
<feature type="transmembrane region" description="Helical" evidence="7">
    <location>
        <begin position="153"/>
        <end position="182"/>
    </location>
</feature>
<organism evidence="8 9">
    <name type="scientific">Sphingomonas anseongensis</name>
    <dbReference type="NCBI Taxonomy" id="2908207"/>
    <lineage>
        <taxon>Bacteria</taxon>
        <taxon>Pseudomonadati</taxon>
        <taxon>Pseudomonadota</taxon>
        <taxon>Alphaproteobacteria</taxon>
        <taxon>Sphingomonadales</taxon>
        <taxon>Sphingomonadaceae</taxon>
        <taxon>Sphingomonas</taxon>
    </lineage>
</organism>
<keyword evidence="9" id="KW-1185">Reference proteome</keyword>
<dbReference type="PIRSF" id="PIRSF035875">
    <property type="entry name" value="RNase_BN"/>
    <property type="match status" value="1"/>
</dbReference>
<feature type="transmembrane region" description="Helical" evidence="7">
    <location>
        <begin position="43"/>
        <end position="72"/>
    </location>
</feature>
<evidence type="ECO:0000256" key="2">
    <source>
        <dbReference type="ARBA" id="ARBA00022475"/>
    </source>
</evidence>
<gene>
    <name evidence="8" type="ORF">LZ519_04225</name>
</gene>
<feature type="transmembrane region" description="Helical" evidence="7">
    <location>
        <begin position="194"/>
        <end position="218"/>
    </location>
</feature>
<sequence>MAKRSKNRSRDRGRRATSPWQMPARAWKDIAKRTWTRTWQDNVGLVAAGVAYYGFLALVPLLGIIVLLYGLFADPQTVVRNVQALTAILPPDVAQLIADQLIAAVKTTKETRGAGVLVALLVALYGGTNGASAIITSMNIAYEEKEKRSLGRFYLIAAIMTVGAVVLAVLALVGATTLAFFGNFAPGASPPLVFAARLAGYLTLTLAASAVAATLYRFAPSREDAQWRWITPGSLFAAITWLLLTLAFTFYVTSVTDYNVTYGSLGTMIVLLSWIYLSAYALIFGAELNSEIEHQTAKDSTTGKPQPLGKRGAWAADHVAGDDKPDRKDAPSMAEATPEAPTVKDSKGRKKA</sequence>
<dbReference type="RefSeq" id="WP_249867470.1">
    <property type="nucleotide sequence ID" value="NZ_JAMGBC010000001.1"/>
</dbReference>
<feature type="region of interest" description="Disordered" evidence="6">
    <location>
        <begin position="296"/>
        <end position="352"/>
    </location>
</feature>